<comment type="caution">
    <text evidence="4">The sequence shown here is derived from an EMBL/GenBank/DDBJ whole genome shotgun (WGS) entry which is preliminary data.</text>
</comment>
<accession>A0A5J5CLH9</accession>
<dbReference type="GO" id="GO:0009897">
    <property type="term" value="C:external side of plasma membrane"/>
    <property type="evidence" value="ECO:0007669"/>
    <property type="project" value="TreeGrafter"/>
</dbReference>
<protein>
    <submittedName>
        <fullName evidence="4">Uncharacterized protein</fullName>
    </submittedName>
</protein>
<evidence type="ECO:0000313" key="3">
    <source>
        <dbReference type="EMBL" id="KAA8582425.1"/>
    </source>
</evidence>
<dbReference type="AlphaFoldDB" id="A0A5J5CLH9"/>
<keyword evidence="1" id="KW-1015">Disulfide bond</keyword>
<feature type="transmembrane region" description="Helical" evidence="2">
    <location>
        <begin position="290"/>
        <end position="312"/>
    </location>
</feature>
<gene>
    <name evidence="3" type="ORF">FQN60_006096</name>
    <name evidence="4" type="ORF">FQN60_006489</name>
</gene>
<reference evidence="4 5" key="1">
    <citation type="submission" date="2019-08" db="EMBL/GenBank/DDBJ databases">
        <title>A chromosome-level genome assembly, high-density linkage maps, and genome scans reveal the genomic architecture of hybrid incompatibilities underlying speciation via character displacement in darters (Percidae: Etheostominae).</title>
        <authorList>
            <person name="Moran R.L."/>
            <person name="Catchen J.M."/>
            <person name="Fuller R.C."/>
        </authorList>
    </citation>
    <scope>NUCLEOTIDE SEQUENCE [LARGE SCALE GENOMIC DNA]</scope>
    <source>
        <strain evidence="4">EspeVRDwgs_2016</strain>
        <tissue evidence="4">Muscle</tissue>
    </source>
</reference>
<evidence type="ECO:0000313" key="5">
    <source>
        <dbReference type="Proteomes" id="UP000327493"/>
    </source>
</evidence>
<keyword evidence="2" id="KW-0812">Transmembrane</keyword>
<dbReference type="PANTHER" id="PTHR23037:SF35">
    <property type="entry name" value="FIBRONECTIN TYPE-III DOMAIN-CONTAINING PROTEIN"/>
    <property type="match status" value="1"/>
</dbReference>
<name>A0A5J5CLH9_9PERO</name>
<dbReference type="GO" id="GO:0004896">
    <property type="term" value="F:cytokine receptor activity"/>
    <property type="evidence" value="ECO:0007669"/>
    <property type="project" value="TreeGrafter"/>
</dbReference>
<evidence type="ECO:0000313" key="4">
    <source>
        <dbReference type="EMBL" id="KAA8582818.1"/>
    </source>
</evidence>
<keyword evidence="2" id="KW-1133">Transmembrane helix</keyword>
<organism evidence="4 5">
    <name type="scientific">Etheostoma spectabile</name>
    <name type="common">orangethroat darter</name>
    <dbReference type="NCBI Taxonomy" id="54343"/>
    <lineage>
        <taxon>Eukaryota</taxon>
        <taxon>Metazoa</taxon>
        <taxon>Chordata</taxon>
        <taxon>Craniata</taxon>
        <taxon>Vertebrata</taxon>
        <taxon>Euteleostomi</taxon>
        <taxon>Actinopterygii</taxon>
        <taxon>Neopterygii</taxon>
        <taxon>Teleostei</taxon>
        <taxon>Neoteleostei</taxon>
        <taxon>Acanthomorphata</taxon>
        <taxon>Eupercaria</taxon>
        <taxon>Perciformes</taxon>
        <taxon>Percoidei</taxon>
        <taxon>Percidae</taxon>
        <taxon>Etheostomatinae</taxon>
        <taxon>Etheostoma</taxon>
    </lineage>
</organism>
<proteinExistence type="predicted"/>
<evidence type="ECO:0000256" key="1">
    <source>
        <dbReference type="ARBA" id="ARBA00023157"/>
    </source>
</evidence>
<keyword evidence="5" id="KW-1185">Reference proteome</keyword>
<dbReference type="EMBL" id="VOFY01000019">
    <property type="protein sequence ID" value="KAA8582425.1"/>
    <property type="molecule type" value="Genomic_DNA"/>
</dbReference>
<dbReference type="Proteomes" id="UP000327493">
    <property type="component" value="Chromosome 19"/>
</dbReference>
<evidence type="ECO:0000256" key="2">
    <source>
        <dbReference type="SAM" id="Phobius"/>
    </source>
</evidence>
<dbReference type="PANTHER" id="PTHR23037">
    <property type="entry name" value="CYTOKINE RECEPTOR"/>
    <property type="match status" value="1"/>
</dbReference>
<dbReference type="EMBL" id="VOFY01000019">
    <property type="protein sequence ID" value="KAA8582818.1"/>
    <property type="molecule type" value="Genomic_DNA"/>
</dbReference>
<sequence>MPELSQLSSLSHGDSAPLFPVDRAGTADWPGFRTRWPNPFTVNVSWQLPRGLQDGEVFYKYRDQTDKSRGCTIWRNFTESFLTEEMGSDRRTFYVWTVGGKSCDDHLNESTRVAITVHTPKPRAKVRDVKCLINATEMNCSWIPENKPVHLFYRVRGNFSKGLKKCDRPYSSAPRSGCYLKVNAVMSDIYILLDTGAGWSTFKPVLEIPSPKLKISVVGDKFNLSWPPPVVGKYFLWVYEVCYKKCNEPKVCSNFITHGEPIQIHYDKRCLYEFQSRARTSADEPPDKTLVVVAIVVPIILSACIILSCYCFRRHRQIICPTIPDPSAIFKEMMLTGNKEFKPTTGKVYQPVPEVVESCKLTLPLCNEIPQENS</sequence>
<keyword evidence="2" id="KW-0472">Membrane</keyword>